<accession>A0A8J3REC0</accession>
<sequence length="200" mass="21783">MGQGHGQGYGTADVAEGEPSVRPPYTLAGFLSPAAVRNQVFTVVRLREGYDLAEVDRFLGLVEITLTRLMRENEELRTAQAQQEPPISGENAVRIVEIVQEAADRTITMAHQEAQAILADARERAALQERETRDSRHAALDRRIEGLHAFVAGFGNQLKESLDGQLNRLHNLLDGLQDPDGCETGAMQFAGSPDAALPEG</sequence>
<dbReference type="GO" id="GO:0005737">
    <property type="term" value="C:cytoplasm"/>
    <property type="evidence" value="ECO:0007669"/>
    <property type="project" value="UniProtKB-SubCell"/>
</dbReference>
<keyword evidence="5" id="KW-0132">Cell division</keyword>
<evidence type="ECO:0000256" key="3">
    <source>
        <dbReference type="ARBA" id="ARBA00018787"/>
    </source>
</evidence>
<dbReference type="PANTHER" id="PTHR35794:SF2">
    <property type="entry name" value="CELL DIVISION PROTEIN DIVIVA"/>
    <property type="match status" value="1"/>
</dbReference>
<evidence type="ECO:0000256" key="4">
    <source>
        <dbReference type="ARBA" id="ARBA00022490"/>
    </source>
</evidence>
<keyword evidence="6" id="KW-0175">Coiled coil</keyword>
<keyword evidence="7" id="KW-0131">Cell cycle</keyword>
<evidence type="ECO:0000256" key="2">
    <source>
        <dbReference type="ARBA" id="ARBA00009008"/>
    </source>
</evidence>
<evidence type="ECO:0000256" key="7">
    <source>
        <dbReference type="ARBA" id="ARBA00023306"/>
    </source>
</evidence>
<comment type="caution">
    <text evidence="9">The sequence shown here is derived from an EMBL/GenBank/DDBJ whole genome shotgun (WGS) entry which is preliminary data.</text>
</comment>
<dbReference type="InterPro" id="IPR019933">
    <property type="entry name" value="DivIVA_domain"/>
</dbReference>
<name>A0A8J3REC0_9ACTN</name>
<evidence type="ECO:0000313" key="10">
    <source>
        <dbReference type="Proteomes" id="UP000610966"/>
    </source>
</evidence>
<evidence type="ECO:0000256" key="5">
    <source>
        <dbReference type="ARBA" id="ARBA00022618"/>
    </source>
</evidence>
<dbReference type="InterPro" id="IPR007793">
    <property type="entry name" value="DivIVA_fam"/>
</dbReference>
<dbReference type="PANTHER" id="PTHR35794">
    <property type="entry name" value="CELL DIVISION PROTEIN DIVIVA"/>
    <property type="match status" value="1"/>
</dbReference>
<keyword evidence="10" id="KW-1185">Reference proteome</keyword>
<dbReference type="EMBL" id="BOOG01000073">
    <property type="protein sequence ID" value="GIH73140.1"/>
    <property type="molecule type" value="Genomic_DNA"/>
</dbReference>
<comment type="similarity">
    <text evidence="2">Belongs to the DivIVA family.</text>
</comment>
<keyword evidence="4" id="KW-0963">Cytoplasm</keyword>
<dbReference type="AlphaFoldDB" id="A0A8J3REC0"/>
<comment type="subcellular location">
    <subcellularLocation>
        <location evidence="1">Cytoplasm</location>
    </subcellularLocation>
</comment>
<dbReference type="RefSeq" id="WP_204018787.1">
    <property type="nucleotide sequence ID" value="NZ_BOOG01000073.1"/>
</dbReference>
<evidence type="ECO:0000256" key="6">
    <source>
        <dbReference type="ARBA" id="ARBA00023054"/>
    </source>
</evidence>
<evidence type="ECO:0000313" key="9">
    <source>
        <dbReference type="EMBL" id="GIH73140.1"/>
    </source>
</evidence>
<dbReference type="Pfam" id="PF05103">
    <property type="entry name" value="DivIVA"/>
    <property type="match status" value="1"/>
</dbReference>
<reference evidence="9" key="1">
    <citation type="submission" date="2021-01" db="EMBL/GenBank/DDBJ databases">
        <title>Whole genome shotgun sequence of Sphaerimonospora thailandensis NBRC 107569.</title>
        <authorList>
            <person name="Komaki H."/>
            <person name="Tamura T."/>
        </authorList>
    </citation>
    <scope>NUCLEOTIDE SEQUENCE</scope>
    <source>
        <strain evidence="9">NBRC 107569</strain>
    </source>
</reference>
<proteinExistence type="inferred from homology"/>
<dbReference type="Gene3D" id="6.10.250.660">
    <property type="match status" value="1"/>
</dbReference>
<protein>
    <recommendedName>
        <fullName evidence="3">Cell wall synthesis protein Wag31</fullName>
    </recommendedName>
    <alternativeName>
        <fullName evidence="8">Antigen 84</fullName>
    </alternativeName>
</protein>
<dbReference type="NCBIfam" id="TIGR03544">
    <property type="entry name" value="DivI1A_domain"/>
    <property type="match status" value="1"/>
</dbReference>
<evidence type="ECO:0000256" key="1">
    <source>
        <dbReference type="ARBA" id="ARBA00004496"/>
    </source>
</evidence>
<evidence type="ECO:0000256" key="8">
    <source>
        <dbReference type="ARBA" id="ARBA00031737"/>
    </source>
</evidence>
<organism evidence="9 10">
    <name type="scientific">Sphaerimonospora thailandensis</name>
    <dbReference type="NCBI Taxonomy" id="795644"/>
    <lineage>
        <taxon>Bacteria</taxon>
        <taxon>Bacillati</taxon>
        <taxon>Actinomycetota</taxon>
        <taxon>Actinomycetes</taxon>
        <taxon>Streptosporangiales</taxon>
        <taxon>Streptosporangiaceae</taxon>
        <taxon>Sphaerimonospora</taxon>
    </lineage>
</organism>
<dbReference type="Proteomes" id="UP000610966">
    <property type="component" value="Unassembled WGS sequence"/>
</dbReference>
<dbReference type="GO" id="GO:0051301">
    <property type="term" value="P:cell division"/>
    <property type="evidence" value="ECO:0007669"/>
    <property type="project" value="UniProtKB-KW"/>
</dbReference>
<gene>
    <name evidence="9" type="ORF">Mth01_53930</name>
</gene>